<evidence type="ECO:0000313" key="3">
    <source>
        <dbReference type="EMBL" id="PUA79330.1"/>
    </source>
</evidence>
<dbReference type="OrthoDB" id="5143389at2"/>
<comment type="caution">
    <text evidence="3">The sequence shown here is derived from an EMBL/GenBank/DDBJ whole genome shotgun (WGS) entry which is preliminary data.</text>
</comment>
<dbReference type="Pfam" id="PF00582">
    <property type="entry name" value="Usp"/>
    <property type="match status" value="2"/>
</dbReference>
<dbReference type="PANTHER" id="PTHR46268">
    <property type="entry name" value="STRESS RESPONSE PROTEIN NHAX"/>
    <property type="match status" value="1"/>
</dbReference>
<comment type="similarity">
    <text evidence="1">Belongs to the universal stress protein A family.</text>
</comment>
<accession>A0A2R7YSG0</accession>
<proteinExistence type="inferred from homology"/>
<keyword evidence="4" id="KW-1185">Reference proteome</keyword>
<dbReference type="Proteomes" id="UP000244867">
    <property type="component" value="Unassembled WGS sequence"/>
</dbReference>
<dbReference type="InterPro" id="IPR006016">
    <property type="entry name" value="UspA"/>
</dbReference>
<organism evidence="3 4">
    <name type="scientific">Nocardioides currus</name>
    <dbReference type="NCBI Taxonomy" id="2133958"/>
    <lineage>
        <taxon>Bacteria</taxon>
        <taxon>Bacillati</taxon>
        <taxon>Actinomycetota</taxon>
        <taxon>Actinomycetes</taxon>
        <taxon>Propionibacteriales</taxon>
        <taxon>Nocardioidaceae</taxon>
        <taxon>Nocardioides</taxon>
    </lineage>
</organism>
<dbReference type="InterPro" id="IPR014729">
    <property type="entry name" value="Rossmann-like_a/b/a_fold"/>
</dbReference>
<dbReference type="PRINTS" id="PR01438">
    <property type="entry name" value="UNVRSLSTRESS"/>
</dbReference>
<dbReference type="EMBL" id="PYXZ01000011">
    <property type="protein sequence ID" value="PUA79330.1"/>
    <property type="molecule type" value="Genomic_DNA"/>
</dbReference>
<evidence type="ECO:0000256" key="1">
    <source>
        <dbReference type="ARBA" id="ARBA00008791"/>
    </source>
</evidence>
<gene>
    <name evidence="3" type="ORF">C7S10_20155</name>
</gene>
<dbReference type="Gene3D" id="3.40.50.620">
    <property type="entry name" value="HUPs"/>
    <property type="match status" value="2"/>
</dbReference>
<dbReference type="RefSeq" id="WP_108346379.1">
    <property type="nucleotide sequence ID" value="NZ_PYXZ01000011.1"/>
</dbReference>
<dbReference type="SUPFAM" id="SSF52402">
    <property type="entry name" value="Adenine nucleotide alpha hydrolases-like"/>
    <property type="match status" value="2"/>
</dbReference>
<evidence type="ECO:0000259" key="2">
    <source>
        <dbReference type="Pfam" id="PF00582"/>
    </source>
</evidence>
<name>A0A2R7YSG0_9ACTN</name>
<dbReference type="InterPro" id="IPR006015">
    <property type="entry name" value="Universal_stress_UspA"/>
</dbReference>
<protein>
    <recommendedName>
        <fullName evidence="2">UspA domain-containing protein</fullName>
    </recommendedName>
</protein>
<dbReference type="PANTHER" id="PTHR46268:SF6">
    <property type="entry name" value="UNIVERSAL STRESS PROTEIN UP12"/>
    <property type="match status" value="1"/>
</dbReference>
<reference evidence="3 4" key="1">
    <citation type="submission" date="2018-03" db="EMBL/GenBank/DDBJ databases">
        <authorList>
            <person name="Keele B.F."/>
        </authorList>
    </citation>
    <scope>NUCLEOTIDE SEQUENCE [LARGE SCALE GENOMIC DNA]</scope>
    <source>
        <strain evidence="3 4">IB-3</strain>
    </source>
</reference>
<dbReference type="AlphaFoldDB" id="A0A2R7YSG0"/>
<evidence type="ECO:0000313" key="4">
    <source>
        <dbReference type="Proteomes" id="UP000244867"/>
    </source>
</evidence>
<sequence>MTMSKSETTRQRTSDVVVGVDGTPASVNAMRYALRAATLSGGRVEVYHVVPDVVPMTGVYPLPPDDFMAAGRSTLETTVAQAGPATAVEVDTHLCRGPVVKTLTTAGRDAHAIVVGSDRRTAPMRLLTGNVSTGVAARAAVPVVSVPETWRADGSTRTVVVGIKRPDHSDALVGEALAVAQASGSRLVVLHAWRFPAAYDDVIVSDRATLDEWAARAEREVDDLVDPWRRSHPDVDVEVRVVHDFAAHALVEASREADELVLVRRAHGFPAAAHLGASARTVLLHAHCPVRIVPAGDAPVAREPELDAPAVPVA</sequence>
<feature type="domain" description="UspA" evidence="2">
    <location>
        <begin position="16"/>
        <end position="147"/>
    </location>
</feature>
<feature type="domain" description="UspA" evidence="2">
    <location>
        <begin position="157"/>
        <end position="294"/>
    </location>
</feature>